<dbReference type="Proteomes" id="UP000075221">
    <property type="component" value="Chromosome"/>
</dbReference>
<dbReference type="RefSeq" id="WP_015070007.1">
    <property type="nucleotide sequence ID" value="NZ_CP013126.1"/>
</dbReference>
<evidence type="ECO:0000313" key="1">
    <source>
        <dbReference type="EMBL" id="AMS06784.1"/>
    </source>
</evidence>
<proteinExistence type="predicted"/>
<organism evidence="1 2">
    <name type="scientific">Acidipropionibacterium acidipropionici</name>
    <dbReference type="NCBI Taxonomy" id="1748"/>
    <lineage>
        <taxon>Bacteria</taxon>
        <taxon>Bacillati</taxon>
        <taxon>Actinomycetota</taxon>
        <taxon>Actinomycetes</taxon>
        <taxon>Propionibacteriales</taxon>
        <taxon>Propionibacteriaceae</taxon>
        <taxon>Acidipropionibacterium</taxon>
    </lineage>
</organism>
<sequence length="144" mass="14947">MSAELAATGRGLSRARSRLRALPGLPTRMSNLAFTVAVSLVLAFGLVAALVLNTTLQSQSAELATRKAAVESLSHKEAALSSSVDTRRSATQLQASARQLGMVPDPRPAFIDLRTGKVIGTPHKVTGKELPGLAGNAPVSAGHR</sequence>
<dbReference type="KEGG" id="aaci:ASQ49_14805"/>
<dbReference type="OrthoDB" id="4792842at2"/>
<reference evidence="1 2" key="1">
    <citation type="submission" date="2016-02" db="EMBL/GenBank/DDBJ databases">
        <title>Complete Genome Sequence of Propionibacterium acidipropionici ATCC 55737.</title>
        <authorList>
            <person name="Luna Flores C.H."/>
            <person name="Nielsen L.K."/>
            <person name="Marcellin E."/>
        </authorList>
    </citation>
    <scope>NUCLEOTIDE SEQUENCE [LARGE SCALE GENOMIC DNA]</scope>
    <source>
        <strain evidence="1 2">ATCC 55737</strain>
    </source>
</reference>
<evidence type="ECO:0000313" key="2">
    <source>
        <dbReference type="Proteomes" id="UP000075221"/>
    </source>
</evidence>
<name>A0A142KKZ6_9ACTN</name>
<dbReference type="OMA" id="NPYGSYI"/>
<dbReference type="GeneID" id="88086274"/>
<protein>
    <submittedName>
        <fullName evidence="1">Uncharacterized protein</fullName>
    </submittedName>
</protein>
<dbReference type="EMBL" id="CP014352">
    <property type="protein sequence ID" value="AMS06784.1"/>
    <property type="molecule type" value="Genomic_DNA"/>
</dbReference>
<accession>A0A142KKZ6</accession>
<dbReference type="AlphaFoldDB" id="A0A142KKZ6"/>
<gene>
    <name evidence="1" type="ORF">AXH35_16355</name>
</gene>